<reference evidence="3 4" key="1">
    <citation type="journal article" date="2011" name="J. Bacteriol.">
        <title>Whole-genome shotgun sequencing of the sulfur-oxidizing chemoautotroph Tetrathiobacter kashmirensis.</title>
        <authorList>
            <person name="Ghosh W."/>
            <person name="George A."/>
            <person name="Agarwal A."/>
            <person name="Raj P."/>
            <person name="Alam M."/>
            <person name="Pyne P."/>
            <person name="Das Gupta S.K."/>
        </authorList>
    </citation>
    <scope>NUCLEOTIDE SEQUENCE [LARGE SCALE GENOMIC DNA]</scope>
    <source>
        <strain evidence="3 4">WT001</strain>
    </source>
</reference>
<evidence type="ECO:0000313" key="4">
    <source>
        <dbReference type="Proteomes" id="UP000005267"/>
    </source>
</evidence>
<dbReference type="CDD" id="cd06223">
    <property type="entry name" value="PRTases_typeI"/>
    <property type="match status" value="1"/>
</dbReference>
<evidence type="ECO:0000256" key="1">
    <source>
        <dbReference type="ARBA" id="ARBA00008007"/>
    </source>
</evidence>
<reference evidence="4" key="2">
    <citation type="journal article" date="2013" name="PLoS ONE">
        <title>Genome implosion elicits host-confinement in Alcaligenaceae: evidence from the comparative genomics of Tetrathiobacter kashmirensis, a pathogen in the making.</title>
        <authorList>
            <person name="Ghosh W."/>
            <person name="Alam M."/>
            <person name="Roy C."/>
            <person name="Pyne P."/>
            <person name="George A."/>
            <person name="Chakraborty R."/>
            <person name="Majumder S."/>
            <person name="Agarwal A."/>
            <person name="Chakraborty S."/>
            <person name="Majumdar S."/>
            <person name="Gupta S.K."/>
        </authorList>
    </citation>
    <scope>NUCLEOTIDE SEQUENCE [LARGE SCALE GENOMIC DNA]</scope>
    <source>
        <strain evidence="4">WT001</strain>
    </source>
</reference>
<dbReference type="EMBL" id="CP003555">
    <property type="protein sequence ID" value="AFK61467.1"/>
    <property type="molecule type" value="Genomic_DNA"/>
</dbReference>
<gene>
    <name evidence="3" type="ordered locus">TKWG_04705</name>
</gene>
<dbReference type="KEGG" id="aka:TKWG_04705"/>
<sequence>MAQPQLVASAPGALATCSIPCGIIRGAAPAAHWLCQRRAQCPDCADQTPLLEKTIAAFDYVCPADSLILRYKNARQFQLAAAFAALAVEAIQRADPRGGCPPWPALTPLIPIPGSHRSLRRRGFNPAGEFACRLGRLLNMPVLHSLLFREPDHLKQSTLNRRQRRANTAHLYYCARNIQLQYAVLVDDVLTTGSTLNTAASALIAAGAERVFAVVIARTPCVARDESEGVGLPDTLSNPD</sequence>
<feature type="domain" description="Phosphoribosyltransferase" evidence="2">
    <location>
        <begin position="183"/>
        <end position="223"/>
    </location>
</feature>
<dbReference type="HOGENOM" id="CLU_054549_0_2_4"/>
<dbReference type="AlphaFoldDB" id="I3U8X9"/>
<evidence type="ECO:0000313" key="3">
    <source>
        <dbReference type="EMBL" id="AFK61467.1"/>
    </source>
</evidence>
<evidence type="ECO:0000259" key="2">
    <source>
        <dbReference type="Pfam" id="PF00156"/>
    </source>
</evidence>
<dbReference type="InterPro" id="IPR051910">
    <property type="entry name" value="ComF/GntX_DNA_util-trans"/>
</dbReference>
<dbReference type="RefSeq" id="WP_014749558.1">
    <property type="nucleotide sequence ID" value="NC_017964.1"/>
</dbReference>
<dbReference type="InterPro" id="IPR029057">
    <property type="entry name" value="PRTase-like"/>
</dbReference>
<dbReference type="PANTHER" id="PTHR47505:SF1">
    <property type="entry name" value="DNA UTILIZATION PROTEIN YHGH"/>
    <property type="match status" value="1"/>
</dbReference>
<dbReference type="Gene3D" id="3.40.50.2020">
    <property type="match status" value="1"/>
</dbReference>
<organism evidence="3 4">
    <name type="scientific">Advenella kashmirensis (strain DSM 17095 / LMG 22695 / WT001)</name>
    <name type="common">Tetrathiobacter kashmirensis</name>
    <dbReference type="NCBI Taxonomy" id="1036672"/>
    <lineage>
        <taxon>Bacteria</taxon>
        <taxon>Pseudomonadati</taxon>
        <taxon>Pseudomonadota</taxon>
        <taxon>Betaproteobacteria</taxon>
        <taxon>Burkholderiales</taxon>
        <taxon>Alcaligenaceae</taxon>
    </lineage>
</organism>
<name>I3U8X9_ADVKW</name>
<comment type="similarity">
    <text evidence="1">Belongs to the ComF/GntX family.</text>
</comment>
<dbReference type="PANTHER" id="PTHR47505">
    <property type="entry name" value="DNA UTILIZATION PROTEIN YHGH"/>
    <property type="match status" value="1"/>
</dbReference>
<dbReference type="Proteomes" id="UP000005267">
    <property type="component" value="Chromosome"/>
</dbReference>
<proteinExistence type="inferred from homology"/>
<dbReference type="InterPro" id="IPR000836">
    <property type="entry name" value="PRTase_dom"/>
</dbReference>
<dbReference type="STRING" id="1036672.TKWG_04705"/>
<dbReference type="OrthoDB" id="9793412at2"/>
<dbReference type="SUPFAM" id="SSF53271">
    <property type="entry name" value="PRTase-like"/>
    <property type="match status" value="1"/>
</dbReference>
<dbReference type="Pfam" id="PF00156">
    <property type="entry name" value="Pribosyltran"/>
    <property type="match status" value="1"/>
</dbReference>
<accession>I3U8X9</accession>
<keyword evidence="4" id="KW-1185">Reference proteome</keyword>
<protein>
    <recommendedName>
        <fullName evidence="2">Phosphoribosyltransferase domain-containing protein</fullName>
    </recommendedName>
</protein>